<keyword evidence="8 11" id="KW-0539">Nucleus</keyword>
<evidence type="ECO:0000256" key="2">
    <source>
        <dbReference type="ARBA" id="ARBA00005690"/>
    </source>
</evidence>
<dbReference type="GO" id="GO:0003677">
    <property type="term" value="F:DNA binding"/>
    <property type="evidence" value="ECO:0007669"/>
    <property type="project" value="UniProtKB-KW"/>
</dbReference>
<keyword evidence="7 11" id="KW-0238">DNA-binding</keyword>
<evidence type="ECO:0000256" key="10">
    <source>
        <dbReference type="ARBA" id="ARBA00062035"/>
    </source>
</evidence>
<keyword evidence="5 11" id="KW-0863">Zinc-finger</keyword>
<organism evidence="17 18">
    <name type="scientific">Callosobruchus maculatus</name>
    <name type="common">Southern cowpea weevil</name>
    <name type="synonym">Pulse bruchid</name>
    <dbReference type="NCBI Taxonomy" id="64391"/>
    <lineage>
        <taxon>Eukaryota</taxon>
        <taxon>Metazoa</taxon>
        <taxon>Ecdysozoa</taxon>
        <taxon>Arthropoda</taxon>
        <taxon>Hexapoda</taxon>
        <taxon>Insecta</taxon>
        <taxon>Pterygota</taxon>
        <taxon>Neoptera</taxon>
        <taxon>Endopterygota</taxon>
        <taxon>Coleoptera</taxon>
        <taxon>Polyphaga</taxon>
        <taxon>Cucujiformia</taxon>
        <taxon>Chrysomeloidea</taxon>
        <taxon>Chrysomelidae</taxon>
        <taxon>Bruchinae</taxon>
        <taxon>Bruchini</taxon>
        <taxon>Callosobruchus</taxon>
    </lineage>
</organism>
<dbReference type="InterPro" id="IPR004365">
    <property type="entry name" value="NA-bd_OB_tRNA"/>
</dbReference>
<dbReference type="Proteomes" id="UP000410492">
    <property type="component" value="Unassembled WGS sequence"/>
</dbReference>
<comment type="subunit">
    <text evidence="10 11">Component of the heterotrimeric canonical replication protein A complex (RPA).</text>
</comment>
<dbReference type="NCBIfam" id="TIGR00617">
    <property type="entry name" value="rpa1"/>
    <property type="match status" value="1"/>
</dbReference>
<evidence type="ECO:0000256" key="11">
    <source>
        <dbReference type="RuleBase" id="RU364130"/>
    </source>
</evidence>
<dbReference type="InterPro" id="IPR031657">
    <property type="entry name" value="REPA_OB_2"/>
</dbReference>
<feature type="compositionally biased region" description="Polar residues" evidence="12">
    <location>
        <begin position="117"/>
        <end position="139"/>
    </location>
</feature>
<dbReference type="AlphaFoldDB" id="A0A653D8Q1"/>
<evidence type="ECO:0000259" key="14">
    <source>
        <dbReference type="Pfam" id="PF04057"/>
    </source>
</evidence>
<evidence type="ECO:0000256" key="8">
    <source>
        <dbReference type="ARBA" id="ARBA00023242"/>
    </source>
</evidence>
<feature type="region of interest" description="Disordered" evidence="12">
    <location>
        <begin position="95"/>
        <end position="139"/>
    </location>
</feature>
<evidence type="ECO:0000256" key="7">
    <source>
        <dbReference type="ARBA" id="ARBA00023125"/>
    </source>
</evidence>
<dbReference type="InterPro" id="IPR004591">
    <property type="entry name" value="Rfa1"/>
</dbReference>
<keyword evidence="3 11" id="KW-0235">DNA replication</keyword>
<dbReference type="FunFam" id="2.40.50.140:FF:000090">
    <property type="entry name" value="Replication protein A subunit"/>
    <property type="match status" value="1"/>
</dbReference>
<dbReference type="InterPro" id="IPR013955">
    <property type="entry name" value="Rep_factor-A_C"/>
</dbReference>
<dbReference type="SUPFAM" id="SSF50249">
    <property type="entry name" value="Nucleic acid-binding proteins"/>
    <property type="match status" value="4"/>
</dbReference>
<dbReference type="FunFam" id="2.40.50.140:FF:000041">
    <property type="entry name" value="Replication protein A subunit"/>
    <property type="match status" value="1"/>
</dbReference>
<reference evidence="17 18" key="1">
    <citation type="submission" date="2019-01" db="EMBL/GenBank/DDBJ databases">
        <authorList>
            <person name="Sayadi A."/>
        </authorList>
    </citation>
    <scope>NUCLEOTIDE SEQUENCE [LARGE SCALE GENOMIC DNA]</scope>
</reference>
<dbReference type="CDD" id="cd04474">
    <property type="entry name" value="RPA1_DBD_A"/>
    <property type="match status" value="1"/>
</dbReference>
<dbReference type="GO" id="GO:0006281">
    <property type="term" value="P:DNA repair"/>
    <property type="evidence" value="ECO:0007669"/>
    <property type="project" value="InterPro"/>
</dbReference>
<feature type="domain" description="Replication factor A C-terminal" evidence="15">
    <location>
        <begin position="426"/>
        <end position="571"/>
    </location>
</feature>
<keyword evidence="4 11" id="KW-0479">Metal-binding</keyword>
<evidence type="ECO:0000256" key="4">
    <source>
        <dbReference type="ARBA" id="ARBA00022723"/>
    </source>
</evidence>
<dbReference type="CDD" id="cd04476">
    <property type="entry name" value="RPA1_DBD_C"/>
    <property type="match status" value="1"/>
</dbReference>
<dbReference type="Pfam" id="PF16900">
    <property type="entry name" value="REPA_OB_2"/>
    <property type="match status" value="1"/>
</dbReference>
<evidence type="ECO:0000313" key="18">
    <source>
        <dbReference type="Proteomes" id="UP000410492"/>
    </source>
</evidence>
<dbReference type="Pfam" id="PF08646">
    <property type="entry name" value="Rep_fac-A_C"/>
    <property type="match status" value="1"/>
</dbReference>
<feature type="domain" description="Replication protein A OB" evidence="16">
    <location>
        <begin position="271"/>
        <end position="369"/>
    </location>
</feature>
<evidence type="ECO:0000256" key="1">
    <source>
        <dbReference type="ARBA" id="ARBA00004123"/>
    </source>
</evidence>
<sequence>MKGGEFPTPIMQVLGSKKINSGNADKERYRILLSDGKYSISFAMLTTQISGGELENFSVIRIEKYITSLINNSGKGDTRVLLILDMNVLNRGSEVGTKIGNPVPLSDAANKEEPSKRNGTPNTSTIPRPLGSSSMGGDSTLDLSTQMTHPISSLSPYHNKWIIKARVTNKSAIRTWSNARGEGKLFSLDLLDESGEIRLTAFKEMVDKYYDYIQVDKVYYITKATLKPANKQFSTLKNDYEMTMTNDTLVQECNDSDDSSIPQTKYDFVTIDKIAAAEVNSLVDVVGVVKNVGDVQTLQSRTTGKELRKRDVTLVDQSNTAVSLTLWGSEADNFDGTNNPVVVIKGARISEFGGGKNLGTVAGTNIKINPEVPECYRLRSWYDNGGCSLEATNISARSGIGGLNTPWISFKEVHDRNFGNAEKGDYYQVMGTILMFRHENAWYKACPTEACNKKVVDLENGMYRCEKCNREFPNFKYRLLASMNVGDWSGNQWISMFSSEVEKVVGMTAEEVGRQIEQNPEAMSIIADKTHFKQFIMKCRAKVETYNDEARLKTVCIKVDPINYKDYNAHLMERIDQLLG</sequence>
<proteinExistence type="inferred from homology"/>
<evidence type="ECO:0000259" key="13">
    <source>
        <dbReference type="Pfam" id="PF01336"/>
    </source>
</evidence>
<dbReference type="PANTHER" id="PTHR47165:SF4">
    <property type="entry name" value="OS03G0429900 PROTEIN"/>
    <property type="match status" value="1"/>
</dbReference>
<dbReference type="PANTHER" id="PTHR47165">
    <property type="entry name" value="OS03G0429900 PROTEIN"/>
    <property type="match status" value="1"/>
</dbReference>
<evidence type="ECO:0000259" key="15">
    <source>
        <dbReference type="Pfam" id="PF08646"/>
    </source>
</evidence>
<dbReference type="InterPro" id="IPR012340">
    <property type="entry name" value="NA-bd_OB-fold"/>
</dbReference>
<dbReference type="Pfam" id="PF01336">
    <property type="entry name" value="tRNA_anti-codon"/>
    <property type="match status" value="1"/>
</dbReference>
<comment type="similarity">
    <text evidence="2 11">Belongs to the replication factor A protein 1 family.</text>
</comment>
<dbReference type="CDD" id="cd04477">
    <property type="entry name" value="RPA1N"/>
    <property type="match status" value="1"/>
</dbReference>
<name>A0A653D8Q1_CALMS</name>
<dbReference type="FunFam" id="2.40.50.140:FF:000064">
    <property type="entry name" value="Replication protein A subunit"/>
    <property type="match status" value="1"/>
</dbReference>
<comment type="subcellular location">
    <subcellularLocation>
        <location evidence="1 11">Nucleus</location>
    </subcellularLocation>
</comment>
<evidence type="ECO:0000313" key="17">
    <source>
        <dbReference type="EMBL" id="VEN56525.1"/>
    </source>
</evidence>
<evidence type="ECO:0000256" key="3">
    <source>
        <dbReference type="ARBA" id="ARBA00022705"/>
    </source>
</evidence>
<dbReference type="GO" id="GO:0008270">
    <property type="term" value="F:zinc ion binding"/>
    <property type="evidence" value="ECO:0007669"/>
    <property type="project" value="UniProtKB-KW"/>
</dbReference>
<dbReference type="GO" id="GO:0006310">
    <property type="term" value="P:DNA recombination"/>
    <property type="evidence" value="ECO:0007669"/>
    <property type="project" value="InterPro"/>
</dbReference>
<evidence type="ECO:0000256" key="9">
    <source>
        <dbReference type="ARBA" id="ARBA00058595"/>
    </source>
</evidence>
<gene>
    <name evidence="17" type="ORF">CALMAC_LOCUS15404</name>
</gene>
<keyword evidence="18" id="KW-1185">Reference proteome</keyword>
<dbReference type="Pfam" id="PF04057">
    <property type="entry name" value="Rep-A_N"/>
    <property type="match status" value="1"/>
</dbReference>
<dbReference type="InterPro" id="IPR047192">
    <property type="entry name" value="Euk_RPA1_DBD_C"/>
</dbReference>
<evidence type="ECO:0000256" key="12">
    <source>
        <dbReference type="SAM" id="MobiDB-lite"/>
    </source>
</evidence>
<dbReference type="InterPro" id="IPR007199">
    <property type="entry name" value="Rep_factor-A_N"/>
</dbReference>
<protein>
    <recommendedName>
        <fullName evidence="11">Replication protein A subunit</fullName>
    </recommendedName>
</protein>
<accession>A0A653D8Q1</accession>
<feature type="domain" description="Replication factor-A protein 1 N-terminal" evidence="14">
    <location>
        <begin position="8"/>
        <end position="90"/>
    </location>
</feature>
<feature type="domain" description="OB" evidence="13">
    <location>
        <begin position="162"/>
        <end position="243"/>
    </location>
</feature>
<dbReference type="CDD" id="cd04475">
    <property type="entry name" value="RPA1_DBD_B"/>
    <property type="match status" value="1"/>
</dbReference>
<keyword evidence="6 11" id="KW-0862">Zinc</keyword>
<evidence type="ECO:0000256" key="6">
    <source>
        <dbReference type="ARBA" id="ARBA00022833"/>
    </source>
</evidence>
<dbReference type="GO" id="GO:0006260">
    <property type="term" value="P:DNA replication"/>
    <property type="evidence" value="ECO:0007669"/>
    <property type="project" value="UniProtKB-KW"/>
</dbReference>
<evidence type="ECO:0000259" key="16">
    <source>
        <dbReference type="Pfam" id="PF16900"/>
    </source>
</evidence>
<dbReference type="OrthoDB" id="1751331at2759"/>
<comment type="function">
    <text evidence="9 11">As part of the heterotrimeric replication protein A complex (RPA/RP-A), binds and stabilizes single-stranded DNA intermediates, that form during DNA replication or upon DNA stress. It prevents their reannealing and in parallel, recruits and activates different proteins and complexes involved in DNA metabolism. Thereby, it plays an essential role both in DNA replication and the cellular response to DNA damage.</text>
</comment>
<dbReference type="EMBL" id="CAACVG010010748">
    <property type="protein sequence ID" value="VEN56525.1"/>
    <property type="molecule type" value="Genomic_DNA"/>
</dbReference>
<dbReference type="Gene3D" id="2.40.50.140">
    <property type="entry name" value="Nucleic acid-binding proteins"/>
    <property type="match status" value="4"/>
</dbReference>
<dbReference type="GO" id="GO:0005634">
    <property type="term" value="C:nucleus"/>
    <property type="evidence" value="ECO:0007669"/>
    <property type="project" value="UniProtKB-SubCell"/>
</dbReference>
<evidence type="ECO:0000256" key="5">
    <source>
        <dbReference type="ARBA" id="ARBA00022771"/>
    </source>
</evidence>